<dbReference type="Proteomes" id="UP000199296">
    <property type="component" value="Unassembled WGS sequence"/>
</dbReference>
<dbReference type="STRING" id="470826.SAMN04488027_1092"/>
<dbReference type="Pfam" id="PF04359">
    <property type="entry name" value="DUF493"/>
    <property type="match status" value="1"/>
</dbReference>
<keyword evidence="2" id="KW-1185">Reference proteome</keyword>
<dbReference type="Gene3D" id="3.30.70.260">
    <property type="match status" value="1"/>
</dbReference>
<dbReference type="InterPro" id="IPR007454">
    <property type="entry name" value="UPF0250_YbeD-like"/>
</dbReference>
<evidence type="ECO:0008006" key="3">
    <source>
        <dbReference type="Google" id="ProtNLM"/>
    </source>
</evidence>
<protein>
    <recommendedName>
        <fullName evidence="3">DUF493 domain-containing protein</fullName>
    </recommendedName>
</protein>
<evidence type="ECO:0000313" key="2">
    <source>
        <dbReference type="Proteomes" id="UP000199296"/>
    </source>
</evidence>
<dbReference type="AlphaFoldDB" id="A0A1G7XLV8"/>
<reference evidence="1 2" key="1">
    <citation type="submission" date="2016-10" db="EMBL/GenBank/DDBJ databases">
        <authorList>
            <person name="de Groot N.N."/>
        </authorList>
    </citation>
    <scope>NUCLEOTIDE SEQUENCE [LARGE SCALE GENOMIC DNA]</scope>
    <source>
        <strain evidence="1 2">DSM 19803</strain>
    </source>
</reference>
<name>A0A1G7XLV8_9FLAO</name>
<dbReference type="OrthoDB" id="5616097at2"/>
<accession>A0A1G7XLV8</accession>
<dbReference type="InterPro" id="IPR027471">
    <property type="entry name" value="YbeD-like_sf"/>
</dbReference>
<gene>
    <name evidence="1" type="ORF">SAMN04488027_1092</name>
</gene>
<proteinExistence type="predicted"/>
<evidence type="ECO:0000313" key="1">
    <source>
        <dbReference type="EMBL" id="SDG85228.1"/>
    </source>
</evidence>
<sequence>MKSDKSSDEFYKTLRKRLKKTSDWPAPYLYKFIVPSSDQKNLDQLISIFDNLGAVISTKKSSKGKYTSVSINVTLKSPDIVIEKYKQVGEEIDNVISL</sequence>
<dbReference type="EMBL" id="FNCW01000009">
    <property type="protein sequence ID" value="SDG85228.1"/>
    <property type="molecule type" value="Genomic_DNA"/>
</dbReference>
<organism evidence="1 2">
    <name type="scientific">Psychroflexus sediminis</name>
    <dbReference type="NCBI Taxonomy" id="470826"/>
    <lineage>
        <taxon>Bacteria</taxon>
        <taxon>Pseudomonadati</taxon>
        <taxon>Bacteroidota</taxon>
        <taxon>Flavobacteriia</taxon>
        <taxon>Flavobacteriales</taxon>
        <taxon>Flavobacteriaceae</taxon>
        <taxon>Psychroflexus</taxon>
    </lineage>
</organism>
<dbReference type="SUPFAM" id="SSF117991">
    <property type="entry name" value="YbeD/HP0495-like"/>
    <property type="match status" value="1"/>
</dbReference>
<dbReference type="RefSeq" id="WP_093368222.1">
    <property type="nucleotide sequence ID" value="NZ_FNCW01000009.1"/>
</dbReference>